<reference evidence="1" key="1">
    <citation type="submission" date="2021-03" db="EMBL/GenBank/DDBJ databases">
        <title>Evolutionary innovations through gain and loss of genes in the ectomycorrhizal Boletales.</title>
        <authorList>
            <person name="Wu G."/>
            <person name="Miyauchi S."/>
            <person name="Morin E."/>
            <person name="Yang Z.-L."/>
            <person name="Xu J."/>
            <person name="Martin F.M."/>
        </authorList>
    </citation>
    <scope>NUCLEOTIDE SEQUENCE</scope>
    <source>
        <strain evidence="1">BR01</strain>
    </source>
</reference>
<dbReference type="Proteomes" id="UP000683000">
    <property type="component" value="Unassembled WGS sequence"/>
</dbReference>
<accession>A0A8I2YUZ4</accession>
<organism evidence="1 2">
    <name type="scientific">Boletus reticuloceps</name>
    <dbReference type="NCBI Taxonomy" id="495285"/>
    <lineage>
        <taxon>Eukaryota</taxon>
        <taxon>Fungi</taxon>
        <taxon>Dikarya</taxon>
        <taxon>Basidiomycota</taxon>
        <taxon>Agaricomycotina</taxon>
        <taxon>Agaricomycetes</taxon>
        <taxon>Agaricomycetidae</taxon>
        <taxon>Boletales</taxon>
        <taxon>Boletineae</taxon>
        <taxon>Boletaceae</taxon>
        <taxon>Boletoideae</taxon>
        <taxon>Boletus</taxon>
    </lineage>
</organism>
<proteinExistence type="predicted"/>
<dbReference type="OrthoDB" id="2692332at2759"/>
<name>A0A8I2YUZ4_9AGAM</name>
<comment type="caution">
    <text evidence="1">The sequence shown here is derived from an EMBL/GenBank/DDBJ whole genome shotgun (WGS) entry which is preliminary data.</text>
</comment>
<gene>
    <name evidence="1" type="ORF">JVT61DRAFT_10334</name>
</gene>
<evidence type="ECO:0000313" key="1">
    <source>
        <dbReference type="EMBL" id="KAG6379789.1"/>
    </source>
</evidence>
<dbReference type="EMBL" id="JAGFBS010000004">
    <property type="protein sequence ID" value="KAG6379789.1"/>
    <property type="molecule type" value="Genomic_DNA"/>
</dbReference>
<protein>
    <submittedName>
        <fullName evidence="1">Uncharacterized protein</fullName>
    </submittedName>
</protein>
<evidence type="ECO:0000313" key="2">
    <source>
        <dbReference type="Proteomes" id="UP000683000"/>
    </source>
</evidence>
<sequence length="172" mass="19506">MPIANQLLEDEDLQSVNCAYPYLPDYDLIVCRNLYDGKPCGYGVPLASLLAHCWGESFTRLTTCDRSPHHVPFCRRHPSSKGKSAYNSQQRGFIQKILAKFPNIVFSMGELRSLCMHTDQFGPIKHICAPTDGYACNSCYFVTYDIGKKQGEPLPMRDHWQKHCQEDASGQQ</sequence>
<dbReference type="AlphaFoldDB" id="A0A8I2YUZ4"/>
<keyword evidence="2" id="KW-1185">Reference proteome</keyword>